<dbReference type="GO" id="GO:0005634">
    <property type="term" value="C:nucleus"/>
    <property type="evidence" value="ECO:0007669"/>
    <property type="project" value="UniProtKB-SubCell"/>
</dbReference>
<dbReference type="AlphaFoldDB" id="A0A165FQF3"/>
<feature type="coiled-coil region" evidence="12">
    <location>
        <begin position="728"/>
        <end position="971"/>
    </location>
</feature>
<keyword evidence="16" id="KW-1185">Reference proteome</keyword>
<keyword evidence="8 12" id="KW-0175">Coiled coil</keyword>
<feature type="compositionally biased region" description="Basic and acidic residues" evidence="13">
    <location>
        <begin position="84"/>
        <end position="99"/>
    </location>
</feature>
<dbReference type="Proteomes" id="UP000076871">
    <property type="component" value="Unassembled WGS sequence"/>
</dbReference>
<dbReference type="GO" id="GO:0005524">
    <property type="term" value="F:ATP binding"/>
    <property type="evidence" value="ECO:0007669"/>
    <property type="project" value="UniProtKB-KW"/>
</dbReference>
<keyword evidence="6" id="KW-0227">DNA damage</keyword>
<dbReference type="GO" id="GO:0003684">
    <property type="term" value="F:damaged DNA binding"/>
    <property type="evidence" value="ECO:0007669"/>
    <property type="project" value="TreeGrafter"/>
</dbReference>
<evidence type="ECO:0000256" key="8">
    <source>
        <dbReference type="ARBA" id="ARBA00023054"/>
    </source>
</evidence>
<gene>
    <name evidence="15" type="ORF">LAESUDRAFT_742129</name>
</gene>
<dbReference type="InterPro" id="IPR027417">
    <property type="entry name" value="P-loop_NTPase"/>
</dbReference>
<keyword evidence="15" id="KW-0378">Hydrolase</keyword>
<keyword evidence="10" id="KW-0234">DNA repair</keyword>
<feature type="compositionally biased region" description="Acidic residues" evidence="13">
    <location>
        <begin position="59"/>
        <end position="83"/>
    </location>
</feature>
<dbReference type="GO" id="GO:0000724">
    <property type="term" value="P:double-strand break repair via homologous recombination"/>
    <property type="evidence" value="ECO:0007669"/>
    <property type="project" value="TreeGrafter"/>
</dbReference>
<dbReference type="InParanoid" id="A0A165FQF3"/>
<dbReference type="GO" id="GO:0016787">
    <property type="term" value="F:hydrolase activity"/>
    <property type="evidence" value="ECO:0007669"/>
    <property type="project" value="UniProtKB-KW"/>
</dbReference>
<feature type="region of interest" description="Disordered" evidence="13">
    <location>
        <begin position="1036"/>
        <end position="1057"/>
    </location>
</feature>
<evidence type="ECO:0000256" key="13">
    <source>
        <dbReference type="SAM" id="MobiDB-lite"/>
    </source>
</evidence>
<comment type="similarity">
    <text evidence="3">Belongs to the SMC family. SMC6 subfamily.</text>
</comment>
<feature type="compositionally biased region" description="Basic and acidic residues" evidence="13">
    <location>
        <begin position="45"/>
        <end position="58"/>
    </location>
</feature>
<protein>
    <submittedName>
        <fullName evidence="15">p-loop containing nucleoside triphosphate hydrolase protein</fullName>
    </submittedName>
</protein>
<keyword evidence="11" id="KW-0539">Nucleus</keyword>
<dbReference type="Gene3D" id="3.40.50.300">
    <property type="entry name" value="P-loop containing nucleotide triphosphate hydrolases"/>
    <property type="match status" value="2"/>
</dbReference>
<evidence type="ECO:0000256" key="4">
    <source>
        <dbReference type="ARBA" id="ARBA00022454"/>
    </source>
</evidence>
<keyword evidence="9" id="KW-0233">DNA recombination</keyword>
<evidence type="ECO:0000256" key="9">
    <source>
        <dbReference type="ARBA" id="ARBA00023172"/>
    </source>
</evidence>
<dbReference type="PANTHER" id="PTHR19306">
    <property type="entry name" value="STRUCTURAL MAINTENANCE OF CHROMOSOMES 5,6 SMC5, SMC6"/>
    <property type="match status" value="1"/>
</dbReference>
<feature type="region of interest" description="Disordered" evidence="13">
    <location>
        <begin position="492"/>
        <end position="515"/>
    </location>
</feature>
<evidence type="ECO:0000256" key="10">
    <source>
        <dbReference type="ARBA" id="ARBA00023204"/>
    </source>
</evidence>
<reference evidence="15 16" key="1">
    <citation type="journal article" date="2016" name="Mol. Biol. Evol.">
        <title>Comparative Genomics of Early-Diverging Mushroom-Forming Fungi Provides Insights into the Origins of Lignocellulose Decay Capabilities.</title>
        <authorList>
            <person name="Nagy L.G."/>
            <person name="Riley R."/>
            <person name="Tritt A."/>
            <person name="Adam C."/>
            <person name="Daum C."/>
            <person name="Floudas D."/>
            <person name="Sun H."/>
            <person name="Yadav J.S."/>
            <person name="Pangilinan J."/>
            <person name="Larsson K.H."/>
            <person name="Matsuura K."/>
            <person name="Barry K."/>
            <person name="Labutti K."/>
            <person name="Kuo R."/>
            <person name="Ohm R.A."/>
            <person name="Bhattacharya S.S."/>
            <person name="Shirouzu T."/>
            <person name="Yoshinaga Y."/>
            <person name="Martin F.M."/>
            <person name="Grigoriev I.V."/>
            <person name="Hibbett D.S."/>
        </authorList>
    </citation>
    <scope>NUCLEOTIDE SEQUENCE [LARGE SCALE GENOMIC DNA]</scope>
    <source>
        <strain evidence="15 16">93-53</strain>
    </source>
</reference>
<dbReference type="GO" id="GO:0003697">
    <property type="term" value="F:single-stranded DNA binding"/>
    <property type="evidence" value="ECO:0007669"/>
    <property type="project" value="TreeGrafter"/>
</dbReference>
<evidence type="ECO:0000256" key="7">
    <source>
        <dbReference type="ARBA" id="ARBA00022840"/>
    </source>
</evidence>
<dbReference type="GO" id="GO:0035861">
    <property type="term" value="C:site of double-strand break"/>
    <property type="evidence" value="ECO:0007669"/>
    <property type="project" value="TreeGrafter"/>
</dbReference>
<dbReference type="OrthoDB" id="10072614at2759"/>
<evidence type="ECO:0000313" key="16">
    <source>
        <dbReference type="Proteomes" id="UP000076871"/>
    </source>
</evidence>
<evidence type="ECO:0000256" key="6">
    <source>
        <dbReference type="ARBA" id="ARBA00022763"/>
    </source>
</evidence>
<keyword evidence="7" id="KW-0067">ATP-binding</keyword>
<evidence type="ECO:0000259" key="14">
    <source>
        <dbReference type="Pfam" id="PF02463"/>
    </source>
</evidence>
<dbReference type="FunCoup" id="A0A165FQF3">
    <property type="interactions" value="568"/>
</dbReference>
<evidence type="ECO:0000256" key="5">
    <source>
        <dbReference type="ARBA" id="ARBA00022741"/>
    </source>
</evidence>
<dbReference type="GO" id="GO:0030915">
    <property type="term" value="C:Smc5-Smc6 complex"/>
    <property type="evidence" value="ECO:0007669"/>
    <property type="project" value="TreeGrafter"/>
</dbReference>
<dbReference type="PANTHER" id="PTHR19306:SF6">
    <property type="entry name" value="STRUCTURAL MAINTENANCE OF CHROMOSOMES PROTEIN 6"/>
    <property type="match status" value="1"/>
</dbReference>
<dbReference type="STRING" id="1314785.A0A165FQF3"/>
<evidence type="ECO:0000256" key="12">
    <source>
        <dbReference type="SAM" id="Coils"/>
    </source>
</evidence>
<feature type="coiled-coil region" evidence="12">
    <location>
        <begin position="303"/>
        <end position="369"/>
    </location>
</feature>
<feature type="compositionally biased region" description="Basic and acidic residues" evidence="13">
    <location>
        <begin position="494"/>
        <end position="515"/>
    </location>
</feature>
<evidence type="ECO:0000256" key="2">
    <source>
        <dbReference type="ARBA" id="ARBA00004286"/>
    </source>
</evidence>
<dbReference type="SUPFAM" id="SSF52540">
    <property type="entry name" value="P-loop containing nucleoside triphosphate hydrolases"/>
    <property type="match status" value="2"/>
</dbReference>
<organism evidence="15 16">
    <name type="scientific">Laetiporus sulphureus 93-53</name>
    <dbReference type="NCBI Taxonomy" id="1314785"/>
    <lineage>
        <taxon>Eukaryota</taxon>
        <taxon>Fungi</taxon>
        <taxon>Dikarya</taxon>
        <taxon>Basidiomycota</taxon>
        <taxon>Agaricomycotina</taxon>
        <taxon>Agaricomycetes</taxon>
        <taxon>Polyporales</taxon>
        <taxon>Laetiporus</taxon>
    </lineage>
</organism>
<keyword evidence="4" id="KW-0158">Chromosome</keyword>
<feature type="domain" description="RecF/RecN/SMC N-terminal" evidence="14">
    <location>
        <begin position="115"/>
        <end position="1130"/>
    </location>
</feature>
<dbReference type="RefSeq" id="XP_040767063.1">
    <property type="nucleotide sequence ID" value="XM_040911173.1"/>
</dbReference>
<dbReference type="InterPro" id="IPR003395">
    <property type="entry name" value="RecF/RecN/SMC_N"/>
</dbReference>
<evidence type="ECO:0000256" key="3">
    <source>
        <dbReference type="ARBA" id="ARBA00006793"/>
    </source>
</evidence>
<name>A0A165FQF3_9APHY</name>
<dbReference type="GeneID" id="63828202"/>
<evidence type="ECO:0000256" key="11">
    <source>
        <dbReference type="ARBA" id="ARBA00023242"/>
    </source>
</evidence>
<keyword evidence="5" id="KW-0547">Nucleotide-binding</keyword>
<accession>A0A165FQF3</accession>
<evidence type="ECO:0000313" key="15">
    <source>
        <dbReference type="EMBL" id="KZT09323.1"/>
    </source>
</evidence>
<sequence length="1145" mass="131051">MAKRRAASISSDDDPSTPEGSQVSKRARMEGDGEVNATTSKTRRAPKDKGKGKARRQEETEDNENEDEDEDEDLDQASPDEDEEKKFEEEHEEEIREKLMNKGKTQGGVAEMGIIESLEMHQFMCHKYLTFTFGPQINFIIGHNGSGKSAVLSALTVALGGKATSTGRGSGLKSFIREGQHAAEVTVVLKNLGDEAYRPKEYGKSIVITRKFTKEGSSSYKIKSKDGRVISTKREELSAICDHMNIQVDNPMNILTQDAARQFLSASQPADKYKFFLRGTQLSQLSEEYQTCLENIGQTQKVMKRKSESIPELEEQLEEAKARLEEAKKAREQRHKIDELKKEMAWAHVAAKEAELKKQCEEVAKLKHRIPKVQQDVDKHDAAFIQATREVEAFEMDLTELGDRENLDAEKNALQAHMKENRTKISKYKADEKQMSENLSRIRTTIADLEERIQKEEARANTQGKRDETARRLEEAHIAYGEAERRLESITAEKTQKQAEQQEVHRKGNKMNEDRETLRQRMNDCQGQLARCAERERNKLAPFGNQMDQVLQDIQRTQWFGNKPVGPLGMYVNVKDPQQWAALFRVTLGSLMSAFAITDPRDRATLHNLLGRYRNNPQIIISEVDLFDYSRGEPPPEIPTMLRALDVSEEYVLRILVNNAHIENTVIAPTRRELDNILSQIGRGTGFSADLYRVQRFEGGGSSSPLNQLRRDDARHQLFTGDSPDAARIRWQGELDNANRQVEALNRDLQQERQKYDALGREIKSLSDQEVRTNQELRSLKTARDALQEEANEAMPVEIQAFKDAIAEANDERESIISQFKAIERSRAELDTIQRSLQTELDSKKAKIRDFEGRREDITKRAQDVAQRRINAQHDKAHYLKKLEEEKRKVADAEAVADNLAEEFKNWTVKAEQYCGSERFPNPRPVEEVQRMLEGVQAALREREKRQGASVDDLSNEVNKRQAALELSKKEYKNMVVLVKALKKSLRSRLAKWHEFRRYIALRCKVYFQYHLSNRGYYGKVLFDHPRGTLTLKVQTDDQTLTQNNREKDPRSLSGGEKSFSTICLLLSLWESIGCPIRCLDEFDVFMDAVNRRISMKMMIDTANASDCKQYVLITPQDMTNVQFGNTVRVHRMSDPERGQGVLSF</sequence>
<dbReference type="EMBL" id="KV427612">
    <property type="protein sequence ID" value="KZT09323.1"/>
    <property type="molecule type" value="Genomic_DNA"/>
</dbReference>
<feature type="region of interest" description="Disordered" evidence="13">
    <location>
        <begin position="1"/>
        <end position="99"/>
    </location>
</feature>
<evidence type="ECO:0000256" key="1">
    <source>
        <dbReference type="ARBA" id="ARBA00004123"/>
    </source>
</evidence>
<dbReference type="Pfam" id="PF02463">
    <property type="entry name" value="SMC_N"/>
    <property type="match status" value="1"/>
</dbReference>
<proteinExistence type="inferred from homology"/>
<comment type="subcellular location">
    <subcellularLocation>
        <location evidence="2">Chromosome</location>
    </subcellularLocation>
    <subcellularLocation>
        <location evidence="1">Nucleus</location>
    </subcellularLocation>
</comment>